<dbReference type="InParanoid" id="A0A1Y1U795"/>
<protein>
    <submittedName>
        <fullName evidence="2">Uncharacterized protein</fullName>
    </submittedName>
</protein>
<dbReference type="RefSeq" id="XP_021868189.1">
    <property type="nucleotide sequence ID" value="XM_022018677.1"/>
</dbReference>
<accession>A0A1Y1U795</accession>
<feature type="compositionally biased region" description="Low complexity" evidence="1">
    <location>
        <begin position="43"/>
        <end position="58"/>
    </location>
</feature>
<gene>
    <name evidence="2" type="ORF">BD324DRAFT_653600</name>
</gene>
<sequence length="165" mass="17321">MEDEVDWGAIDNTETDEWRRGGVQAGAEDEDVMSLDGAEEEAQAPASSPKPKEASSIPTGPSKPAPPTGPRKTSDVPNEQRSAGNGSSAHPPSAAPRGPKHESSHLTRAASSSSSSIITGQPPSSTPTGPRRRDSRDRTQLVTRGSENQSQSQASRVLGLRLFLA</sequence>
<proteinExistence type="predicted"/>
<feature type="compositionally biased region" description="Polar residues" evidence="1">
    <location>
        <begin position="141"/>
        <end position="155"/>
    </location>
</feature>
<evidence type="ECO:0000313" key="2">
    <source>
        <dbReference type="EMBL" id="ORX33901.1"/>
    </source>
</evidence>
<dbReference type="GeneID" id="33560486"/>
<keyword evidence="3" id="KW-1185">Reference proteome</keyword>
<dbReference type="Proteomes" id="UP000193218">
    <property type="component" value="Unassembled WGS sequence"/>
</dbReference>
<feature type="region of interest" description="Disordered" evidence="1">
    <location>
        <begin position="1"/>
        <end position="155"/>
    </location>
</feature>
<reference evidence="2 3" key="1">
    <citation type="submission" date="2017-03" db="EMBL/GenBank/DDBJ databases">
        <title>Widespread Adenine N6-methylation of Active Genes in Fungi.</title>
        <authorList>
            <consortium name="DOE Joint Genome Institute"/>
            <person name="Mondo S.J."/>
            <person name="Dannebaum R.O."/>
            <person name="Kuo R.C."/>
            <person name="Louie K.B."/>
            <person name="Bewick A.J."/>
            <person name="Labutti K."/>
            <person name="Haridas S."/>
            <person name="Kuo A."/>
            <person name="Salamov A."/>
            <person name="Ahrendt S.R."/>
            <person name="Lau R."/>
            <person name="Bowen B.P."/>
            <person name="Lipzen A."/>
            <person name="Sullivan W."/>
            <person name="Andreopoulos W.B."/>
            <person name="Clum A."/>
            <person name="Lindquist E."/>
            <person name="Daum C."/>
            <person name="Northen T.R."/>
            <person name="Ramamoorthy G."/>
            <person name="Schmitz R.J."/>
            <person name="Gryganskyi A."/>
            <person name="Culley D."/>
            <person name="Magnuson J."/>
            <person name="James T.Y."/>
            <person name="O'Malley M.A."/>
            <person name="Stajich J.E."/>
            <person name="Spatafora J.W."/>
            <person name="Visel A."/>
            <person name="Grigoriev I.V."/>
        </authorList>
    </citation>
    <scope>NUCLEOTIDE SEQUENCE [LARGE SCALE GENOMIC DNA]</scope>
    <source>
        <strain evidence="2 3">NRRL Y-17943</strain>
    </source>
</reference>
<evidence type="ECO:0000256" key="1">
    <source>
        <dbReference type="SAM" id="MobiDB-lite"/>
    </source>
</evidence>
<feature type="compositionally biased region" description="Acidic residues" evidence="1">
    <location>
        <begin position="27"/>
        <end position="42"/>
    </location>
</feature>
<feature type="compositionally biased region" description="Polar residues" evidence="1">
    <location>
        <begin position="75"/>
        <end position="90"/>
    </location>
</feature>
<feature type="compositionally biased region" description="Low complexity" evidence="1">
    <location>
        <begin position="107"/>
        <end position="129"/>
    </location>
</feature>
<comment type="caution">
    <text evidence="2">The sequence shown here is derived from an EMBL/GenBank/DDBJ whole genome shotgun (WGS) entry which is preliminary data.</text>
</comment>
<evidence type="ECO:0000313" key="3">
    <source>
        <dbReference type="Proteomes" id="UP000193218"/>
    </source>
</evidence>
<organism evidence="2 3">
    <name type="scientific">Kockovaella imperatae</name>
    <dbReference type="NCBI Taxonomy" id="4999"/>
    <lineage>
        <taxon>Eukaryota</taxon>
        <taxon>Fungi</taxon>
        <taxon>Dikarya</taxon>
        <taxon>Basidiomycota</taxon>
        <taxon>Agaricomycotina</taxon>
        <taxon>Tremellomycetes</taxon>
        <taxon>Tremellales</taxon>
        <taxon>Cuniculitremaceae</taxon>
        <taxon>Kockovaella</taxon>
    </lineage>
</organism>
<dbReference type="EMBL" id="NBSH01000016">
    <property type="protein sequence ID" value="ORX33901.1"/>
    <property type="molecule type" value="Genomic_DNA"/>
</dbReference>
<name>A0A1Y1U795_9TREE</name>
<dbReference type="AlphaFoldDB" id="A0A1Y1U795"/>